<organism evidence="2">
    <name type="scientific">Anopheles braziliensis</name>
    <dbReference type="NCBI Taxonomy" id="58242"/>
    <lineage>
        <taxon>Eukaryota</taxon>
        <taxon>Metazoa</taxon>
        <taxon>Ecdysozoa</taxon>
        <taxon>Arthropoda</taxon>
        <taxon>Hexapoda</taxon>
        <taxon>Insecta</taxon>
        <taxon>Pterygota</taxon>
        <taxon>Neoptera</taxon>
        <taxon>Endopterygota</taxon>
        <taxon>Diptera</taxon>
        <taxon>Nematocera</taxon>
        <taxon>Culicoidea</taxon>
        <taxon>Culicidae</taxon>
        <taxon>Anophelinae</taxon>
        <taxon>Anopheles</taxon>
    </lineage>
</organism>
<evidence type="ECO:0000256" key="1">
    <source>
        <dbReference type="SAM" id="SignalP"/>
    </source>
</evidence>
<feature type="chain" id="PRO_5014817976" description="Secreted peptide" evidence="1">
    <location>
        <begin position="21"/>
        <end position="93"/>
    </location>
</feature>
<dbReference type="EMBL" id="GGFM01008617">
    <property type="protein sequence ID" value="MBW29368.1"/>
    <property type="molecule type" value="Transcribed_RNA"/>
</dbReference>
<protein>
    <recommendedName>
        <fullName evidence="3">Secreted peptide</fullName>
    </recommendedName>
</protein>
<keyword evidence="1" id="KW-0732">Signal</keyword>
<evidence type="ECO:0008006" key="3">
    <source>
        <dbReference type="Google" id="ProtNLM"/>
    </source>
</evidence>
<sequence length="93" mass="10394">MNSPMVLLLLLLLKTRRLHSAGTAGAAIEWEMTTVRGARRLHCICIVASYLSKRIIRPSKLVLLSKTNSEVSNILTSFRRSKATQTHIHTPTL</sequence>
<evidence type="ECO:0000313" key="2">
    <source>
        <dbReference type="EMBL" id="MBW29368.1"/>
    </source>
</evidence>
<reference evidence="2" key="1">
    <citation type="submission" date="2018-01" db="EMBL/GenBank/DDBJ databases">
        <title>An insight into the sialome of Amazonian anophelines.</title>
        <authorList>
            <person name="Ribeiro J.M."/>
            <person name="Scarpassa V."/>
            <person name="Calvo E."/>
        </authorList>
    </citation>
    <scope>NUCLEOTIDE SEQUENCE</scope>
    <source>
        <tissue evidence="2">Salivary glands</tissue>
    </source>
</reference>
<proteinExistence type="predicted"/>
<feature type="signal peptide" evidence="1">
    <location>
        <begin position="1"/>
        <end position="20"/>
    </location>
</feature>
<dbReference type="AlphaFoldDB" id="A0A2M3ZLS7"/>
<accession>A0A2M3ZLS7</accession>
<name>A0A2M3ZLS7_9DIPT</name>